<keyword evidence="3" id="KW-0648">Protein biosynthesis</keyword>
<dbReference type="InParanoid" id="J0LEV2"/>
<sequence length="401" mass="45339">MLSIHRGLRAVPRIQSYNRAWYSVAPPKSNAARREYLGQLERDGAKALKVIGKRVQQRARLVQQVDHSASDNEQIKIAKTLKELEPVQEAWDEWSRAREAFMQSLPLLDDPDPTMRAMASEEYSSQLATLGNIMSSTFPGLLVPRSRTERCGALLELKAGVGGAEAELFRAELSRTYVRSAQLRGWRVESDSIGESVEIHNDGAYDVFRWESGVHRVQRIPQTESNGRIHTSTVSVICLPLTQEDDSLDLGNILNEKDVRIEVMRSSGAGGQHVNKTESAVRLTHEPTGITVAMQDERSQHRNRAKAWRVLRARLLERALAADIVRRREMRRSVVRTSDRSDKIRTYNFPQDRVTDHRVGLTLSGLETIMNGERLEVLTNALQQAHDMELLDEMAESDELS</sequence>
<name>J0LEV2_AURST</name>
<dbReference type="FunCoup" id="J0LEV2">
    <property type="interactions" value="68"/>
</dbReference>
<evidence type="ECO:0000313" key="6">
    <source>
        <dbReference type="Proteomes" id="UP000006514"/>
    </source>
</evidence>
<evidence type="ECO:0000256" key="1">
    <source>
        <dbReference type="ARBA" id="ARBA00010835"/>
    </source>
</evidence>
<dbReference type="PROSITE" id="PS00745">
    <property type="entry name" value="RF_PROK_I"/>
    <property type="match status" value="1"/>
</dbReference>
<dbReference type="InterPro" id="IPR000352">
    <property type="entry name" value="Pep_chain_release_fac_I"/>
</dbReference>
<dbReference type="eggNOG" id="KOG2726">
    <property type="taxonomic scope" value="Eukaryota"/>
</dbReference>
<accession>J0LEV2</accession>
<dbReference type="Proteomes" id="UP000006514">
    <property type="component" value="Unassembled WGS sequence"/>
</dbReference>
<dbReference type="Pfam" id="PF03462">
    <property type="entry name" value="PCRF"/>
    <property type="match status" value="1"/>
</dbReference>
<organism evidence="5 6">
    <name type="scientific">Auricularia subglabra (strain TFB-10046 / SS5)</name>
    <name type="common">White-rot fungus</name>
    <name type="synonym">Auricularia delicata (strain TFB10046)</name>
    <dbReference type="NCBI Taxonomy" id="717982"/>
    <lineage>
        <taxon>Eukaryota</taxon>
        <taxon>Fungi</taxon>
        <taxon>Dikarya</taxon>
        <taxon>Basidiomycota</taxon>
        <taxon>Agaricomycotina</taxon>
        <taxon>Agaricomycetes</taxon>
        <taxon>Auriculariales</taxon>
        <taxon>Auriculariaceae</taxon>
        <taxon>Auricularia</taxon>
    </lineage>
</organism>
<reference evidence="6" key="1">
    <citation type="journal article" date="2012" name="Science">
        <title>The Paleozoic origin of enzymatic lignin decomposition reconstructed from 31 fungal genomes.</title>
        <authorList>
            <person name="Floudas D."/>
            <person name="Binder M."/>
            <person name="Riley R."/>
            <person name="Barry K."/>
            <person name="Blanchette R.A."/>
            <person name="Henrissat B."/>
            <person name="Martinez A.T."/>
            <person name="Otillar R."/>
            <person name="Spatafora J.W."/>
            <person name="Yadav J.S."/>
            <person name="Aerts A."/>
            <person name="Benoit I."/>
            <person name="Boyd A."/>
            <person name="Carlson A."/>
            <person name="Copeland A."/>
            <person name="Coutinho P.M."/>
            <person name="de Vries R.P."/>
            <person name="Ferreira P."/>
            <person name="Findley K."/>
            <person name="Foster B."/>
            <person name="Gaskell J."/>
            <person name="Glotzer D."/>
            <person name="Gorecki P."/>
            <person name="Heitman J."/>
            <person name="Hesse C."/>
            <person name="Hori C."/>
            <person name="Igarashi K."/>
            <person name="Jurgens J.A."/>
            <person name="Kallen N."/>
            <person name="Kersten P."/>
            <person name="Kohler A."/>
            <person name="Kuees U."/>
            <person name="Kumar T.K.A."/>
            <person name="Kuo A."/>
            <person name="LaButti K."/>
            <person name="Larrondo L.F."/>
            <person name="Lindquist E."/>
            <person name="Ling A."/>
            <person name="Lombard V."/>
            <person name="Lucas S."/>
            <person name="Lundell T."/>
            <person name="Martin R."/>
            <person name="McLaughlin D.J."/>
            <person name="Morgenstern I."/>
            <person name="Morin E."/>
            <person name="Murat C."/>
            <person name="Nagy L.G."/>
            <person name="Nolan M."/>
            <person name="Ohm R.A."/>
            <person name="Patyshakuliyeva A."/>
            <person name="Rokas A."/>
            <person name="Ruiz-Duenas F.J."/>
            <person name="Sabat G."/>
            <person name="Salamov A."/>
            <person name="Samejima M."/>
            <person name="Schmutz J."/>
            <person name="Slot J.C."/>
            <person name="St John F."/>
            <person name="Stenlid J."/>
            <person name="Sun H."/>
            <person name="Sun S."/>
            <person name="Syed K."/>
            <person name="Tsang A."/>
            <person name="Wiebenga A."/>
            <person name="Young D."/>
            <person name="Pisabarro A."/>
            <person name="Eastwood D.C."/>
            <person name="Martin F."/>
            <person name="Cullen D."/>
            <person name="Grigoriev I.V."/>
            <person name="Hibbett D.S."/>
        </authorList>
    </citation>
    <scope>NUCLEOTIDE SEQUENCE [LARGE SCALE GENOMIC DNA]</scope>
    <source>
        <strain evidence="6">TFB10046</strain>
    </source>
</reference>
<dbReference type="PANTHER" id="PTHR43804:SF7">
    <property type="entry name" value="LD18447P"/>
    <property type="match status" value="1"/>
</dbReference>
<dbReference type="Gene3D" id="3.30.70.1660">
    <property type="match status" value="2"/>
</dbReference>
<dbReference type="InterPro" id="IPR045853">
    <property type="entry name" value="Pep_chain_release_fac_I_sf"/>
</dbReference>
<dbReference type="Pfam" id="PF00472">
    <property type="entry name" value="RF-1"/>
    <property type="match status" value="1"/>
</dbReference>
<dbReference type="GO" id="GO:0032543">
    <property type="term" value="P:mitochondrial translation"/>
    <property type="evidence" value="ECO:0007669"/>
    <property type="project" value="UniProtKB-ARBA"/>
</dbReference>
<gene>
    <name evidence="5" type="ORF">AURDEDRAFT_147433</name>
</gene>
<dbReference type="OMA" id="DHRVGFK"/>
<evidence type="ECO:0000313" key="5">
    <source>
        <dbReference type="EMBL" id="EJD35444.1"/>
    </source>
</evidence>
<feature type="domain" description="Prokaryotic-type class I peptide chain release factors" evidence="4">
    <location>
        <begin position="265"/>
        <end position="281"/>
    </location>
</feature>
<dbReference type="AlphaFoldDB" id="J0LEV2"/>
<keyword evidence="6" id="KW-1185">Reference proteome</keyword>
<evidence type="ECO:0000256" key="3">
    <source>
        <dbReference type="ARBA" id="ARBA00022917"/>
    </source>
</evidence>
<dbReference type="SUPFAM" id="SSF75620">
    <property type="entry name" value="Release factor"/>
    <property type="match status" value="1"/>
</dbReference>
<dbReference type="EMBL" id="JH687890">
    <property type="protein sequence ID" value="EJD35444.1"/>
    <property type="molecule type" value="Genomic_DNA"/>
</dbReference>
<dbReference type="SMART" id="SM00937">
    <property type="entry name" value="PCRF"/>
    <property type="match status" value="1"/>
</dbReference>
<dbReference type="InterPro" id="IPR050057">
    <property type="entry name" value="Prokaryotic/Mito_RF"/>
</dbReference>
<dbReference type="KEGG" id="adl:AURDEDRAFT_147433"/>
<dbReference type="GO" id="GO:0005739">
    <property type="term" value="C:mitochondrion"/>
    <property type="evidence" value="ECO:0007669"/>
    <property type="project" value="GOC"/>
</dbReference>
<protein>
    <submittedName>
        <fullName evidence="5">Release factor</fullName>
    </submittedName>
</protein>
<keyword evidence="2" id="KW-0488">Methylation</keyword>
<dbReference type="Gene3D" id="6.10.140.1950">
    <property type="match status" value="1"/>
</dbReference>
<dbReference type="GO" id="GO:0003747">
    <property type="term" value="F:translation release factor activity"/>
    <property type="evidence" value="ECO:0007669"/>
    <property type="project" value="InterPro"/>
</dbReference>
<dbReference type="Gene3D" id="3.30.160.20">
    <property type="match status" value="1"/>
</dbReference>
<comment type="similarity">
    <text evidence="1">Belongs to the prokaryotic/mitochondrial release factor family.</text>
</comment>
<dbReference type="InterPro" id="IPR005139">
    <property type="entry name" value="PCRF"/>
</dbReference>
<evidence type="ECO:0000256" key="2">
    <source>
        <dbReference type="ARBA" id="ARBA00022481"/>
    </source>
</evidence>
<dbReference type="PANTHER" id="PTHR43804">
    <property type="entry name" value="LD18447P"/>
    <property type="match status" value="1"/>
</dbReference>
<dbReference type="OrthoDB" id="2019491at2759"/>
<evidence type="ECO:0000259" key="4">
    <source>
        <dbReference type="PROSITE" id="PS00745"/>
    </source>
</evidence>
<proteinExistence type="inferred from homology"/>
<dbReference type="SMR" id="J0LEV2"/>
<dbReference type="FunFam" id="3.30.160.20:FF:000004">
    <property type="entry name" value="Peptide chain release factor 1"/>
    <property type="match status" value="1"/>
</dbReference>